<dbReference type="InterPro" id="IPR027417">
    <property type="entry name" value="P-loop_NTPase"/>
</dbReference>
<feature type="domain" description="ATPase AAA-3" evidence="1">
    <location>
        <begin position="35"/>
        <end position="165"/>
    </location>
</feature>
<dbReference type="SUPFAM" id="SSF52540">
    <property type="entry name" value="P-loop containing nucleoside triphosphate hydrolases"/>
    <property type="match status" value="1"/>
</dbReference>
<feature type="domain" description="ChlI/MoxR AAA lid" evidence="2">
    <location>
        <begin position="228"/>
        <end position="299"/>
    </location>
</feature>
<evidence type="ECO:0000259" key="2">
    <source>
        <dbReference type="Pfam" id="PF17863"/>
    </source>
</evidence>
<dbReference type="InterPro" id="IPR041628">
    <property type="entry name" value="ChlI/MoxR_AAA_lid"/>
</dbReference>
<comment type="caution">
    <text evidence="3">The sequence shown here is derived from an EMBL/GenBank/DDBJ whole genome shotgun (WGS) entry which is preliminary data.</text>
</comment>
<sequence>MNNKINEILNEIKKVIIGKDDKIARVLMALLAEGHILIEDVPGVGKTTLALAFSKALGLSYNRTQFTPDVVPSDIVGFSMYNKENGQFEYKEGAVSCNLFLADEINRTSSKTQSALLEVMEEGQMTVDGISHLLPSPFMVIATQNPAGAAGTQLLPNAQLDRFLVRMEMGYPDFESQIEILRGRQKANPIDGVREVVTTEEILAMQQDVRNTYVDEKILNYITRLAAATREHSMVSLGVSPRGALAVLRMAKARAFVLGRDYVVPQDVCDVFFDVCGHRILLGSKARISDKQEKDILQEVLENEVIEPGLWEHK</sequence>
<dbReference type="OrthoDB" id="9808397at2"/>
<dbReference type="InterPro" id="IPR050764">
    <property type="entry name" value="CbbQ/NirQ/NorQ/GpvN"/>
</dbReference>
<dbReference type="PANTHER" id="PTHR42759">
    <property type="entry name" value="MOXR FAMILY PROTEIN"/>
    <property type="match status" value="1"/>
</dbReference>
<gene>
    <name evidence="3" type="ORF">DW099_16310</name>
</gene>
<dbReference type="GeneID" id="83002470"/>
<dbReference type="InterPro" id="IPR011703">
    <property type="entry name" value="ATPase_AAA-3"/>
</dbReference>
<dbReference type="STRING" id="1776384.GCA_900086585_00030"/>
<dbReference type="RefSeq" id="WP_067532156.1">
    <property type="nucleotide sequence ID" value="NZ_AP025567.1"/>
</dbReference>
<dbReference type="Proteomes" id="UP000284841">
    <property type="component" value="Unassembled WGS sequence"/>
</dbReference>
<dbReference type="Pfam" id="PF17863">
    <property type="entry name" value="AAA_lid_2"/>
    <property type="match status" value="1"/>
</dbReference>
<dbReference type="PIRSF" id="PIRSF002849">
    <property type="entry name" value="AAA_ATPase_chaperone_MoxR_prd"/>
    <property type="match status" value="1"/>
</dbReference>
<evidence type="ECO:0000313" key="4">
    <source>
        <dbReference type="Proteomes" id="UP000284841"/>
    </source>
</evidence>
<reference evidence="3 4" key="1">
    <citation type="submission" date="2018-08" db="EMBL/GenBank/DDBJ databases">
        <title>A genome reference for cultivated species of the human gut microbiota.</title>
        <authorList>
            <person name="Zou Y."/>
            <person name="Xue W."/>
            <person name="Luo G."/>
        </authorList>
    </citation>
    <scope>NUCLEOTIDE SEQUENCE [LARGE SCALE GENOMIC DNA]</scope>
    <source>
        <strain evidence="3 4">AM07-24</strain>
    </source>
</reference>
<dbReference type="PANTHER" id="PTHR42759:SF5">
    <property type="entry name" value="METHANOL DEHYDROGENASE REGULATOR"/>
    <property type="match status" value="1"/>
</dbReference>
<evidence type="ECO:0000313" key="3">
    <source>
        <dbReference type="EMBL" id="RHJ85256.1"/>
    </source>
</evidence>
<dbReference type="Gene3D" id="1.10.8.80">
    <property type="entry name" value="Magnesium chelatase subunit I, C-Terminal domain"/>
    <property type="match status" value="1"/>
</dbReference>
<dbReference type="Gene3D" id="3.40.50.300">
    <property type="entry name" value="P-loop containing nucleotide triphosphate hydrolases"/>
    <property type="match status" value="1"/>
</dbReference>
<organism evidence="3 4">
    <name type="scientific">Emergencia timonensis</name>
    <dbReference type="NCBI Taxonomy" id="1776384"/>
    <lineage>
        <taxon>Bacteria</taxon>
        <taxon>Bacillati</taxon>
        <taxon>Bacillota</taxon>
        <taxon>Clostridia</taxon>
        <taxon>Peptostreptococcales</taxon>
        <taxon>Anaerovoracaceae</taxon>
        <taxon>Emergencia</taxon>
    </lineage>
</organism>
<name>A0A415DX84_9FIRM</name>
<dbReference type="CDD" id="cd00009">
    <property type="entry name" value="AAA"/>
    <property type="match status" value="1"/>
</dbReference>
<dbReference type="Pfam" id="PF07726">
    <property type="entry name" value="AAA_3"/>
    <property type="match status" value="1"/>
</dbReference>
<evidence type="ECO:0000259" key="1">
    <source>
        <dbReference type="Pfam" id="PF07726"/>
    </source>
</evidence>
<accession>A0A415DX84</accession>
<protein>
    <submittedName>
        <fullName evidence="3">MoxR family ATPase</fullName>
    </submittedName>
</protein>
<dbReference type="GO" id="GO:0016887">
    <property type="term" value="F:ATP hydrolysis activity"/>
    <property type="evidence" value="ECO:0007669"/>
    <property type="project" value="InterPro"/>
</dbReference>
<dbReference type="AlphaFoldDB" id="A0A415DX84"/>
<keyword evidence="4" id="KW-1185">Reference proteome</keyword>
<proteinExistence type="predicted"/>
<dbReference type="EMBL" id="QRMS01000005">
    <property type="protein sequence ID" value="RHJ85256.1"/>
    <property type="molecule type" value="Genomic_DNA"/>
</dbReference>
<dbReference type="GO" id="GO:0005524">
    <property type="term" value="F:ATP binding"/>
    <property type="evidence" value="ECO:0007669"/>
    <property type="project" value="InterPro"/>
</dbReference>